<dbReference type="PANTHER" id="PTHR35910:SF1">
    <property type="entry name" value="2EXR DOMAIN-CONTAINING PROTEIN"/>
    <property type="match status" value="1"/>
</dbReference>
<organism evidence="3 4">
    <name type="scientific">Podospora didyma</name>
    <dbReference type="NCBI Taxonomy" id="330526"/>
    <lineage>
        <taxon>Eukaryota</taxon>
        <taxon>Fungi</taxon>
        <taxon>Dikarya</taxon>
        <taxon>Ascomycota</taxon>
        <taxon>Pezizomycotina</taxon>
        <taxon>Sordariomycetes</taxon>
        <taxon>Sordariomycetidae</taxon>
        <taxon>Sordariales</taxon>
        <taxon>Podosporaceae</taxon>
        <taxon>Podospora</taxon>
    </lineage>
</organism>
<dbReference type="PANTHER" id="PTHR35910">
    <property type="entry name" value="2EXR DOMAIN-CONTAINING PROTEIN"/>
    <property type="match status" value="1"/>
</dbReference>
<evidence type="ECO:0000313" key="4">
    <source>
        <dbReference type="Proteomes" id="UP001285441"/>
    </source>
</evidence>
<dbReference type="EMBL" id="JAULSW010000002">
    <property type="protein sequence ID" value="KAK3390679.1"/>
    <property type="molecule type" value="Genomic_DNA"/>
</dbReference>
<feature type="domain" description="2EXR" evidence="2">
    <location>
        <begin position="31"/>
        <end position="112"/>
    </location>
</feature>
<dbReference type="Proteomes" id="UP001285441">
    <property type="component" value="Unassembled WGS sequence"/>
</dbReference>
<reference evidence="3" key="1">
    <citation type="journal article" date="2023" name="Mol. Phylogenet. Evol.">
        <title>Genome-scale phylogeny and comparative genomics of the fungal order Sordariales.</title>
        <authorList>
            <person name="Hensen N."/>
            <person name="Bonometti L."/>
            <person name="Westerberg I."/>
            <person name="Brannstrom I.O."/>
            <person name="Guillou S."/>
            <person name="Cros-Aarteil S."/>
            <person name="Calhoun S."/>
            <person name="Haridas S."/>
            <person name="Kuo A."/>
            <person name="Mondo S."/>
            <person name="Pangilinan J."/>
            <person name="Riley R."/>
            <person name="LaButti K."/>
            <person name="Andreopoulos B."/>
            <person name="Lipzen A."/>
            <person name="Chen C."/>
            <person name="Yan M."/>
            <person name="Daum C."/>
            <person name="Ng V."/>
            <person name="Clum A."/>
            <person name="Steindorff A."/>
            <person name="Ohm R.A."/>
            <person name="Martin F."/>
            <person name="Silar P."/>
            <person name="Natvig D.O."/>
            <person name="Lalanne C."/>
            <person name="Gautier V."/>
            <person name="Ament-Velasquez S.L."/>
            <person name="Kruys A."/>
            <person name="Hutchinson M.I."/>
            <person name="Powell A.J."/>
            <person name="Barry K."/>
            <person name="Miller A.N."/>
            <person name="Grigoriev I.V."/>
            <person name="Debuchy R."/>
            <person name="Gladieux P."/>
            <person name="Hiltunen Thoren M."/>
            <person name="Johannesson H."/>
        </authorList>
    </citation>
    <scope>NUCLEOTIDE SEQUENCE</scope>
    <source>
        <strain evidence="3">CBS 232.78</strain>
    </source>
</reference>
<keyword evidence="4" id="KW-1185">Reference proteome</keyword>
<proteinExistence type="predicted"/>
<dbReference type="Pfam" id="PF20150">
    <property type="entry name" value="2EXR"/>
    <property type="match status" value="1"/>
</dbReference>
<protein>
    <recommendedName>
        <fullName evidence="2">2EXR domain-containing protein</fullName>
    </recommendedName>
</protein>
<dbReference type="AlphaFoldDB" id="A0AAE0NZW4"/>
<evidence type="ECO:0000256" key="1">
    <source>
        <dbReference type="SAM" id="MobiDB-lite"/>
    </source>
</evidence>
<evidence type="ECO:0000313" key="3">
    <source>
        <dbReference type="EMBL" id="KAK3390679.1"/>
    </source>
</evidence>
<reference evidence="3" key="2">
    <citation type="submission" date="2023-06" db="EMBL/GenBank/DDBJ databases">
        <authorList>
            <consortium name="Lawrence Berkeley National Laboratory"/>
            <person name="Haridas S."/>
            <person name="Hensen N."/>
            <person name="Bonometti L."/>
            <person name="Westerberg I."/>
            <person name="Brannstrom I.O."/>
            <person name="Guillou S."/>
            <person name="Cros-Aarteil S."/>
            <person name="Calhoun S."/>
            <person name="Kuo A."/>
            <person name="Mondo S."/>
            <person name="Pangilinan J."/>
            <person name="Riley R."/>
            <person name="LaButti K."/>
            <person name="Andreopoulos B."/>
            <person name="Lipzen A."/>
            <person name="Chen C."/>
            <person name="Yanf M."/>
            <person name="Daum C."/>
            <person name="Ng V."/>
            <person name="Clum A."/>
            <person name="Steindorff A."/>
            <person name="Ohm R."/>
            <person name="Martin F."/>
            <person name="Silar P."/>
            <person name="Natvig D."/>
            <person name="Lalanne C."/>
            <person name="Gautier V."/>
            <person name="Ament-velasquez S.L."/>
            <person name="Kruys A."/>
            <person name="Hutchinson M.I."/>
            <person name="Powell A.J."/>
            <person name="Barry K."/>
            <person name="Miller A.N."/>
            <person name="Grigoriev I.V."/>
            <person name="Debuchy R."/>
            <person name="Gladieux P."/>
            <person name="Thoren M.H."/>
            <person name="Johannesson H."/>
        </authorList>
    </citation>
    <scope>NUCLEOTIDE SEQUENCE</scope>
    <source>
        <strain evidence="3">CBS 232.78</strain>
    </source>
</reference>
<comment type="caution">
    <text evidence="3">The sequence shown here is derived from an EMBL/GenBank/DDBJ whole genome shotgun (WGS) entry which is preliminary data.</text>
</comment>
<evidence type="ECO:0000259" key="2">
    <source>
        <dbReference type="Pfam" id="PF20150"/>
    </source>
</evidence>
<gene>
    <name evidence="3" type="ORF">B0H63DRAFT_539085</name>
</gene>
<sequence>MSSSTSNASGPGPAASGASVPEQAPIVAAIFPQFALLAHELQLMIWHEACRNPAPRIVTDVDWRWRILGEKVPAVLITCVMSRQVALEYYRKYTLQIMPQTPSPWLNVDTDIYYMMTFKTYFFDHFHEMRHIAYLALHQGRYHRALRDGDMEEVEKDLEFEGMASAFPKLETITVFHVDLLDIHYAAKYNLALNPMKRRTDFKNLFGTYSMGCQLGCISWPEGVEVEEKSLEPLLREIGEDPHDWSFFFQDALMDRDDFLDGFDDFSHTNDKFLHFDEDTISFTMIGEIPVRILKELLEQEGETRIHCFDVQVDKEKQLTASRLMPPPHLQFASDGNKGTKPRKLTEC</sequence>
<dbReference type="InterPro" id="IPR045518">
    <property type="entry name" value="2EXR"/>
</dbReference>
<accession>A0AAE0NZW4</accession>
<name>A0AAE0NZW4_9PEZI</name>
<feature type="region of interest" description="Disordered" evidence="1">
    <location>
        <begin position="325"/>
        <end position="348"/>
    </location>
</feature>